<dbReference type="OrthoDB" id="48036at2759"/>
<protein>
    <submittedName>
        <fullName evidence="3">DUF1715 family protein</fullName>
    </submittedName>
</protein>
<evidence type="ECO:0000313" key="3">
    <source>
        <dbReference type="EMBL" id="EPX73723.1"/>
    </source>
</evidence>
<gene>
    <name evidence="3" type="ORF">SOCG_02941</name>
</gene>
<sequence length="134" mass="15491">MEWEEVTDFEQIQYQKGYDEGTAVGHQQGYEEAFLFGLEHAYEKFLLIGEIYGRVCVWLRDENIKQPKVKKAKKHLEQLKVLLDALPFHNELGDTEAGFDAYWNRITAKTKVVSSLLGIRILPPDAEQDNDGFE</sequence>
<comment type="similarity">
    <text evidence="1">Belongs to the LTO1 family.</text>
</comment>
<proteinExistence type="inferred from homology"/>
<dbReference type="HOGENOM" id="CLU_1897425_0_0_1"/>
<feature type="domain" description="Essential protein Yae1 N-terminal" evidence="2">
    <location>
        <begin position="17"/>
        <end position="55"/>
    </location>
</feature>
<dbReference type="GeneID" id="25031915"/>
<dbReference type="AlphaFoldDB" id="S9Q1Z0"/>
<dbReference type="EMBL" id="KE503206">
    <property type="protein sequence ID" value="EPX73723.1"/>
    <property type="molecule type" value="Genomic_DNA"/>
</dbReference>
<name>S9Q1Z0_SCHOY</name>
<dbReference type="InterPro" id="IPR052436">
    <property type="entry name" value="LTO1_adapter"/>
</dbReference>
<dbReference type="Proteomes" id="UP000016088">
    <property type="component" value="Unassembled WGS sequence"/>
</dbReference>
<evidence type="ECO:0000259" key="2">
    <source>
        <dbReference type="Pfam" id="PF09811"/>
    </source>
</evidence>
<evidence type="ECO:0000313" key="4">
    <source>
        <dbReference type="Proteomes" id="UP000016088"/>
    </source>
</evidence>
<evidence type="ECO:0000256" key="1">
    <source>
        <dbReference type="ARBA" id="ARBA00038090"/>
    </source>
</evidence>
<dbReference type="OMA" id="VGFQRFV"/>
<dbReference type="PANTHER" id="PTHR28532:SF1">
    <property type="entry name" value="ORAL CANCER OVEREXPRESSED 1"/>
    <property type="match status" value="1"/>
</dbReference>
<dbReference type="InterPro" id="IPR019191">
    <property type="entry name" value="Essential_protein_Yae1_N"/>
</dbReference>
<reference evidence="3 4" key="1">
    <citation type="journal article" date="2011" name="Science">
        <title>Comparative functional genomics of the fission yeasts.</title>
        <authorList>
            <person name="Rhind N."/>
            <person name="Chen Z."/>
            <person name="Yassour M."/>
            <person name="Thompson D.A."/>
            <person name="Haas B.J."/>
            <person name="Habib N."/>
            <person name="Wapinski I."/>
            <person name="Roy S."/>
            <person name="Lin M.F."/>
            <person name="Heiman D.I."/>
            <person name="Young S.K."/>
            <person name="Furuya K."/>
            <person name="Guo Y."/>
            <person name="Pidoux A."/>
            <person name="Chen H.M."/>
            <person name="Robbertse B."/>
            <person name="Goldberg J.M."/>
            <person name="Aoki K."/>
            <person name="Bayne E.H."/>
            <person name="Berlin A.M."/>
            <person name="Desjardins C.A."/>
            <person name="Dobbs E."/>
            <person name="Dukaj L."/>
            <person name="Fan L."/>
            <person name="FitzGerald M.G."/>
            <person name="French C."/>
            <person name="Gujja S."/>
            <person name="Hansen K."/>
            <person name="Keifenheim D."/>
            <person name="Levin J.Z."/>
            <person name="Mosher R.A."/>
            <person name="Mueller C.A."/>
            <person name="Pfiffner J."/>
            <person name="Priest M."/>
            <person name="Russ C."/>
            <person name="Smialowska A."/>
            <person name="Swoboda P."/>
            <person name="Sykes S.M."/>
            <person name="Vaughn M."/>
            <person name="Vengrova S."/>
            <person name="Yoder R."/>
            <person name="Zeng Q."/>
            <person name="Allshire R."/>
            <person name="Baulcombe D."/>
            <person name="Birren B.W."/>
            <person name="Brown W."/>
            <person name="Ekwall K."/>
            <person name="Kellis M."/>
            <person name="Leatherwood J."/>
            <person name="Levin H."/>
            <person name="Margalit H."/>
            <person name="Martienssen R."/>
            <person name="Nieduszynski C.A."/>
            <person name="Spatafora J.W."/>
            <person name="Friedman N."/>
            <person name="Dalgaard J.Z."/>
            <person name="Baumann P."/>
            <person name="Niki H."/>
            <person name="Regev A."/>
            <person name="Nusbaum C."/>
        </authorList>
    </citation>
    <scope>NUCLEOTIDE SEQUENCE [LARGE SCALE GENOMIC DNA]</scope>
    <source>
        <strain evidence="4">yFS286</strain>
    </source>
</reference>
<dbReference type="eggNOG" id="KOG4595">
    <property type="taxonomic scope" value="Eukaryota"/>
</dbReference>
<dbReference type="Pfam" id="PF09811">
    <property type="entry name" value="Yae1_N"/>
    <property type="match status" value="1"/>
</dbReference>
<keyword evidence="4" id="KW-1185">Reference proteome</keyword>
<organism evidence="3 4">
    <name type="scientific">Schizosaccharomyces octosporus (strain yFS286)</name>
    <name type="common">Fission yeast</name>
    <name type="synonym">Octosporomyces octosporus</name>
    <dbReference type="NCBI Taxonomy" id="483514"/>
    <lineage>
        <taxon>Eukaryota</taxon>
        <taxon>Fungi</taxon>
        <taxon>Dikarya</taxon>
        <taxon>Ascomycota</taxon>
        <taxon>Taphrinomycotina</taxon>
        <taxon>Schizosaccharomycetes</taxon>
        <taxon>Schizosaccharomycetales</taxon>
        <taxon>Schizosaccharomycetaceae</taxon>
        <taxon>Schizosaccharomyces</taxon>
    </lineage>
</organism>
<dbReference type="PANTHER" id="PTHR28532">
    <property type="entry name" value="GEO13458P1"/>
    <property type="match status" value="1"/>
</dbReference>
<dbReference type="VEuPathDB" id="FungiDB:SOCG_02941"/>
<dbReference type="RefSeq" id="XP_013016885.1">
    <property type="nucleotide sequence ID" value="XM_013161431.1"/>
</dbReference>
<accession>S9Q1Z0</accession>